<dbReference type="KEGG" id="ima:PO878_13970"/>
<evidence type="ECO:0000313" key="3">
    <source>
        <dbReference type="EMBL" id="WCO65607.1"/>
    </source>
</evidence>
<evidence type="ECO:0000256" key="1">
    <source>
        <dbReference type="SAM" id="MobiDB-lite"/>
    </source>
</evidence>
<feature type="compositionally biased region" description="Pro residues" evidence="1">
    <location>
        <begin position="271"/>
        <end position="283"/>
    </location>
</feature>
<feature type="transmembrane region" description="Helical" evidence="2">
    <location>
        <begin position="76"/>
        <end position="104"/>
    </location>
</feature>
<keyword evidence="2" id="KW-0812">Transmembrane</keyword>
<feature type="region of interest" description="Disordered" evidence="1">
    <location>
        <begin position="249"/>
        <end position="283"/>
    </location>
</feature>
<dbReference type="EMBL" id="CP116942">
    <property type="protein sequence ID" value="WCO65607.1"/>
    <property type="molecule type" value="Genomic_DNA"/>
</dbReference>
<keyword evidence="2" id="KW-0472">Membrane</keyword>
<dbReference type="Proteomes" id="UP001216390">
    <property type="component" value="Chromosome"/>
</dbReference>
<dbReference type="RefSeq" id="WP_272735134.1">
    <property type="nucleotide sequence ID" value="NZ_CP116942.1"/>
</dbReference>
<organism evidence="3 4">
    <name type="scientific">Iamia majanohamensis</name>
    <dbReference type="NCBI Taxonomy" id="467976"/>
    <lineage>
        <taxon>Bacteria</taxon>
        <taxon>Bacillati</taxon>
        <taxon>Actinomycetota</taxon>
        <taxon>Acidimicrobiia</taxon>
        <taxon>Acidimicrobiales</taxon>
        <taxon>Iamiaceae</taxon>
        <taxon>Iamia</taxon>
    </lineage>
</organism>
<name>A0AAE9Y3W1_9ACTN</name>
<feature type="region of interest" description="Disordered" evidence="1">
    <location>
        <begin position="1"/>
        <end position="20"/>
    </location>
</feature>
<dbReference type="AlphaFoldDB" id="A0AAE9Y3W1"/>
<evidence type="ECO:0000313" key="4">
    <source>
        <dbReference type="Proteomes" id="UP001216390"/>
    </source>
</evidence>
<sequence>MGTRRMATTGPRPAPEPPPPADPLLRRALIGVAWIVALVAIILLLGRLGSGQLSTPPLLDRSALQDWLATRDAVTVAFALVRLVGLVLAWYLLVVTALGLAARISRIPALVRLADLATVPAVRKVLGAIAGVGLTASAASLMAANLLPDRAPAEAGATDVGSRMVLERVPDGSDVILRRLPDQDGTSTMRVEEAPGQEAPEQAPTPREWTAAPGDHLWHIAEATLTDAWGRAPSDAELAPYWESVVETNRPRLSDPGNPDLVFPGQVFRLPEPPPAPTPPPAP</sequence>
<keyword evidence="4" id="KW-1185">Reference proteome</keyword>
<dbReference type="Gene3D" id="3.10.350.10">
    <property type="entry name" value="LysM domain"/>
    <property type="match status" value="1"/>
</dbReference>
<proteinExistence type="predicted"/>
<evidence type="ECO:0008006" key="5">
    <source>
        <dbReference type="Google" id="ProtNLM"/>
    </source>
</evidence>
<gene>
    <name evidence="3" type="ORF">PO878_13970</name>
</gene>
<feature type="transmembrane region" description="Helical" evidence="2">
    <location>
        <begin position="28"/>
        <end position="49"/>
    </location>
</feature>
<feature type="transmembrane region" description="Helical" evidence="2">
    <location>
        <begin position="125"/>
        <end position="147"/>
    </location>
</feature>
<keyword evidence="2" id="KW-1133">Transmembrane helix</keyword>
<evidence type="ECO:0000256" key="2">
    <source>
        <dbReference type="SAM" id="Phobius"/>
    </source>
</evidence>
<feature type="region of interest" description="Disordered" evidence="1">
    <location>
        <begin position="179"/>
        <end position="209"/>
    </location>
</feature>
<dbReference type="InterPro" id="IPR036779">
    <property type="entry name" value="LysM_dom_sf"/>
</dbReference>
<accession>A0AAE9Y3W1</accession>
<feature type="compositionally biased region" description="Low complexity" evidence="1">
    <location>
        <begin position="194"/>
        <end position="206"/>
    </location>
</feature>
<protein>
    <recommendedName>
        <fullName evidence="5">LysM domain-containing protein</fullName>
    </recommendedName>
</protein>
<reference evidence="3" key="1">
    <citation type="submission" date="2023-01" db="EMBL/GenBank/DDBJ databases">
        <title>The diversity of Class Acidimicrobiia in South China Sea sediment environments and the proposal of Iamia marina sp. nov., a novel species of the genus Iamia.</title>
        <authorList>
            <person name="He Y."/>
            <person name="Tian X."/>
        </authorList>
    </citation>
    <scope>NUCLEOTIDE SEQUENCE</scope>
    <source>
        <strain evidence="3">DSM 19957</strain>
    </source>
</reference>